<dbReference type="EMBL" id="CADCVB010000085">
    <property type="protein sequence ID" value="CAA9422565.1"/>
    <property type="molecule type" value="Genomic_DNA"/>
</dbReference>
<reference evidence="2" key="1">
    <citation type="submission" date="2020-02" db="EMBL/GenBank/DDBJ databases">
        <authorList>
            <person name="Meier V. D."/>
        </authorList>
    </citation>
    <scope>NUCLEOTIDE SEQUENCE</scope>
    <source>
        <strain evidence="2">AVDCRST_MAG78</strain>
    </source>
</reference>
<evidence type="ECO:0000256" key="1">
    <source>
        <dbReference type="SAM" id="MobiDB-lite"/>
    </source>
</evidence>
<evidence type="ECO:0000313" key="2">
    <source>
        <dbReference type="EMBL" id="CAA9422565.1"/>
    </source>
</evidence>
<sequence>MDLDHRADEDLAKTAVWSEDSLGYAREHGRRKLVRLLETVGAEDELEGELLALPPGEHLGSGRGKALHKEQRVADMATAVLARQAEARVERTGEPFEEALAAVPQTEAGRQLVELRDGPHRDEGAERWQEDLPRKRAKERKRARQEEDNRAREDAAWALFVRAEARERELRKGGQLAELLGEPLPGESPAALRRLASEDRRQAEEGLVALMSGGKIFYKHADELSQADRPARIAANRARTVWLKERRDGWLARGGGS</sequence>
<name>A0A6J4PSW5_9ACTN</name>
<protein>
    <submittedName>
        <fullName evidence="2">Uncharacterized protein</fullName>
    </submittedName>
</protein>
<accession>A0A6J4PSW5</accession>
<feature type="region of interest" description="Disordered" evidence="1">
    <location>
        <begin position="114"/>
        <end position="149"/>
    </location>
</feature>
<gene>
    <name evidence="2" type="ORF">AVDCRST_MAG78-1138</name>
</gene>
<organism evidence="2">
    <name type="scientific">uncultured Rubrobacteraceae bacterium</name>
    <dbReference type="NCBI Taxonomy" id="349277"/>
    <lineage>
        <taxon>Bacteria</taxon>
        <taxon>Bacillati</taxon>
        <taxon>Actinomycetota</taxon>
        <taxon>Rubrobacteria</taxon>
        <taxon>Rubrobacterales</taxon>
        <taxon>Rubrobacteraceae</taxon>
        <taxon>environmental samples</taxon>
    </lineage>
</organism>
<dbReference type="AlphaFoldDB" id="A0A6J4PSW5"/>
<feature type="compositionally biased region" description="Basic and acidic residues" evidence="1">
    <location>
        <begin position="114"/>
        <end position="134"/>
    </location>
</feature>
<proteinExistence type="predicted"/>